<protein>
    <recommendedName>
        <fullName evidence="1">UPF0246 protein IX84_17740</fullName>
    </recommendedName>
</protein>
<dbReference type="NCBIfam" id="NF002542">
    <property type="entry name" value="PRK02101.1-3"/>
    <property type="match status" value="1"/>
</dbReference>
<dbReference type="EMBL" id="JPOS01000039">
    <property type="protein sequence ID" value="KGE86898.1"/>
    <property type="molecule type" value="Genomic_DNA"/>
</dbReference>
<dbReference type="InterPro" id="IPR005583">
    <property type="entry name" value="YaaA"/>
</dbReference>
<dbReference type="PANTHER" id="PTHR30283:SF4">
    <property type="entry name" value="PEROXIDE STRESS RESISTANCE PROTEIN YAAA"/>
    <property type="match status" value="1"/>
</dbReference>
<organism evidence="2 3">
    <name type="scientific">Phaeodactylibacter xiamenensis</name>
    <dbReference type="NCBI Taxonomy" id="1524460"/>
    <lineage>
        <taxon>Bacteria</taxon>
        <taxon>Pseudomonadati</taxon>
        <taxon>Bacteroidota</taxon>
        <taxon>Saprospiria</taxon>
        <taxon>Saprospirales</taxon>
        <taxon>Haliscomenobacteraceae</taxon>
        <taxon>Phaeodactylibacter</taxon>
    </lineage>
</organism>
<dbReference type="AlphaFoldDB" id="A0A098S536"/>
<name>A0A098S536_9BACT</name>
<comment type="similarity">
    <text evidence="1">Belongs to the UPF0246 family.</text>
</comment>
<evidence type="ECO:0000313" key="2">
    <source>
        <dbReference type="EMBL" id="KGE86898.1"/>
    </source>
</evidence>
<evidence type="ECO:0000256" key="1">
    <source>
        <dbReference type="HAMAP-Rule" id="MF_00652"/>
    </source>
</evidence>
<sequence>MLLLLSPAKTLDYSDSSTELHDQPRLLSDSKPLIDILKDKSESELMDLMKISEDLATVNRERYQDFETPFDLNNAKQSVLAFKGDVYVGLGAEDFSEEDLKFAQTQIRILSGLYGVLRPLDLMQPYRLEMGTKLQNERGKNLYEYWGDRITELLNADLNANGQDKSVINLASKEYFSAVKPKDLAGKLYQVDFKEHRDGKYKIIAFYAKKARGMMARYAVKNRITAPEGLKAFDMDGYSFNARLSKDQHFVFTRES</sequence>
<evidence type="ECO:0000313" key="3">
    <source>
        <dbReference type="Proteomes" id="UP000029736"/>
    </source>
</evidence>
<dbReference type="GO" id="GO:0005829">
    <property type="term" value="C:cytosol"/>
    <property type="evidence" value="ECO:0007669"/>
    <property type="project" value="TreeGrafter"/>
</dbReference>
<keyword evidence="3" id="KW-1185">Reference proteome</keyword>
<dbReference type="PANTHER" id="PTHR30283">
    <property type="entry name" value="PEROXIDE STRESS RESPONSE PROTEIN YAAA"/>
    <property type="match status" value="1"/>
</dbReference>
<dbReference type="Pfam" id="PF03883">
    <property type="entry name" value="H2O2_YaaD"/>
    <property type="match status" value="1"/>
</dbReference>
<gene>
    <name evidence="2" type="ORF">IX84_17740</name>
</gene>
<dbReference type="Proteomes" id="UP000029736">
    <property type="component" value="Unassembled WGS sequence"/>
</dbReference>
<dbReference type="HAMAP" id="MF_00652">
    <property type="entry name" value="UPF0246"/>
    <property type="match status" value="1"/>
</dbReference>
<proteinExistence type="inferred from homology"/>
<dbReference type="OrthoDB" id="9777133at2"/>
<accession>A0A098S536</accession>
<dbReference type="RefSeq" id="WP_044223437.1">
    <property type="nucleotide sequence ID" value="NZ_JBKAGJ010000009.1"/>
</dbReference>
<reference evidence="2 3" key="1">
    <citation type="journal article" date="2014" name="Int. J. Syst. Evol. Microbiol.">
        <title>Phaeodactylibacter xiamenensis gen. nov., sp. nov., a member of the family Saprospiraceae isolated from the marine alga Phaeodactylum tricornutum.</title>
        <authorList>
            <person name="Chen Z.Jr."/>
            <person name="Lei X."/>
            <person name="Lai Q."/>
            <person name="Li Y."/>
            <person name="Zhang B."/>
            <person name="Zhang J."/>
            <person name="Zhang H."/>
            <person name="Yang L."/>
            <person name="Zheng W."/>
            <person name="Tian Y."/>
            <person name="Yu Z."/>
            <person name="Xu H.Jr."/>
            <person name="Zheng T."/>
        </authorList>
    </citation>
    <scope>NUCLEOTIDE SEQUENCE [LARGE SCALE GENOMIC DNA]</scope>
    <source>
        <strain evidence="2 3">KD52</strain>
    </source>
</reference>
<dbReference type="GO" id="GO:0033194">
    <property type="term" value="P:response to hydroperoxide"/>
    <property type="evidence" value="ECO:0007669"/>
    <property type="project" value="TreeGrafter"/>
</dbReference>
<comment type="caution">
    <text evidence="2">The sequence shown here is derived from an EMBL/GenBank/DDBJ whole genome shotgun (WGS) entry which is preliminary data.</text>
</comment>